<dbReference type="PROSITE" id="PS50914">
    <property type="entry name" value="BON"/>
    <property type="match status" value="3"/>
</dbReference>
<accession>A0ABU9AX23</accession>
<protein>
    <submittedName>
        <fullName evidence="3">BON domain-containing protein</fullName>
    </submittedName>
</protein>
<comment type="caution">
    <text evidence="3">The sequence shown here is derived from an EMBL/GenBank/DDBJ whole genome shotgun (WGS) entry which is preliminary data.</text>
</comment>
<dbReference type="InterPro" id="IPR007055">
    <property type="entry name" value="BON_dom"/>
</dbReference>
<name>A0ABU9AX23_9BACT</name>
<evidence type="ECO:0000313" key="4">
    <source>
        <dbReference type="Proteomes" id="UP001371305"/>
    </source>
</evidence>
<dbReference type="Pfam" id="PF04972">
    <property type="entry name" value="BON"/>
    <property type="match status" value="4"/>
</dbReference>
<sequence length="333" mass="35293">MRNLAHPLRSLLALSALTLTAASATPEFVLEDDAGLADFIGMTFTADERLVGDTIHVSVNQGIATLSGKVATLNQAERAVERTKSVEAVRGVISEIKIASARLSDEQRAADIARRLAAAPGISSSAITVGVHDQYAVLDGQVGSWDEQELARELAAETPGIAVIENRITSTNKPSRSDRAIRWQIERDIADDPLHDGLHIAVSVNGGQVRLSGKIGTAGEKAQLIQRARVTGVSEVNGEGLEIARSLSMEGMTGKAPSTSATRQALNDVFLHDKRLKGTDITIDLDGRVLTLGGTTTSAEVKTVAESDARGVPGVEIIINRITVSEDRRVAVQ</sequence>
<gene>
    <name evidence="3" type="ORF">WKV53_15650</name>
</gene>
<feature type="domain" description="BON" evidence="2">
    <location>
        <begin position="32"/>
        <end position="100"/>
    </location>
</feature>
<dbReference type="Proteomes" id="UP001371305">
    <property type="component" value="Unassembled WGS sequence"/>
</dbReference>
<evidence type="ECO:0000259" key="2">
    <source>
        <dbReference type="PROSITE" id="PS50914"/>
    </source>
</evidence>
<dbReference type="SMART" id="SM00749">
    <property type="entry name" value="BON"/>
    <property type="match status" value="4"/>
</dbReference>
<dbReference type="InterPro" id="IPR051686">
    <property type="entry name" value="Lipoprotein_DolP"/>
</dbReference>
<organism evidence="3 4">
    <name type="scientific">Luteolibacter soli</name>
    <dbReference type="NCBI Taxonomy" id="3135280"/>
    <lineage>
        <taxon>Bacteria</taxon>
        <taxon>Pseudomonadati</taxon>
        <taxon>Verrucomicrobiota</taxon>
        <taxon>Verrucomicrobiia</taxon>
        <taxon>Verrucomicrobiales</taxon>
        <taxon>Verrucomicrobiaceae</taxon>
        <taxon>Luteolibacter</taxon>
    </lineage>
</organism>
<keyword evidence="1" id="KW-0732">Signal</keyword>
<dbReference type="RefSeq" id="WP_341405709.1">
    <property type="nucleotide sequence ID" value="NZ_JBBUKT010000005.1"/>
</dbReference>
<dbReference type="Gene3D" id="3.40.1520.20">
    <property type="match status" value="1"/>
</dbReference>
<feature type="domain" description="BON" evidence="2">
    <location>
        <begin position="104"/>
        <end position="172"/>
    </location>
</feature>
<keyword evidence="4" id="KW-1185">Reference proteome</keyword>
<feature type="signal peptide" evidence="1">
    <location>
        <begin position="1"/>
        <end position="24"/>
    </location>
</feature>
<proteinExistence type="predicted"/>
<dbReference type="PANTHER" id="PTHR34606">
    <property type="entry name" value="BON DOMAIN-CONTAINING PROTEIN"/>
    <property type="match status" value="1"/>
</dbReference>
<dbReference type="Gene3D" id="3.30.1340.30">
    <property type="match status" value="2"/>
</dbReference>
<feature type="domain" description="BON" evidence="2">
    <location>
        <begin position="258"/>
        <end position="326"/>
    </location>
</feature>
<dbReference type="InterPro" id="IPR014004">
    <property type="entry name" value="Transpt-assoc_nodulatn_dom_bac"/>
</dbReference>
<feature type="chain" id="PRO_5045098501" evidence="1">
    <location>
        <begin position="25"/>
        <end position="333"/>
    </location>
</feature>
<reference evidence="3 4" key="1">
    <citation type="submission" date="2024-04" db="EMBL/GenBank/DDBJ databases">
        <title>Luteolibacter sp. isolated from soil.</title>
        <authorList>
            <person name="An J."/>
        </authorList>
    </citation>
    <scope>NUCLEOTIDE SEQUENCE [LARGE SCALE GENOMIC DNA]</scope>
    <source>
        <strain evidence="3 4">Y139</strain>
    </source>
</reference>
<dbReference type="PANTHER" id="PTHR34606:SF15">
    <property type="entry name" value="BON DOMAIN-CONTAINING PROTEIN"/>
    <property type="match status" value="1"/>
</dbReference>
<dbReference type="EMBL" id="JBBUKT010000005">
    <property type="protein sequence ID" value="MEK7951950.1"/>
    <property type="molecule type" value="Genomic_DNA"/>
</dbReference>
<evidence type="ECO:0000313" key="3">
    <source>
        <dbReference type="EMBL" id="MEK7951950.1"/>
    </source>
</evidence>
<evidence type="ECO:0000256" key="1">
    <source>
        <dbReference type="SAM" id="SignalP"/>
    </source>
</evidence>